<sequence length="216" mass="23762">MKRTLILLCLLLMPVSALSADGKSTVPTAAALIQHVATRIGADGFSARFFQESPLKAIGIVETAEGQVWFRKPDKVRWEYETPDRLHYVTDGETLWIHSVDDAQVWTGSAQAFFGKSGGARFLADVATVTERFTPGTPTRTKGAFHLDLTPIKPEDPLDRVSLSIDAATYDITRVVSTARTGEETTLTFSRFERTLPALSRFTFDIPEGAMVSPLQ</sequence>
<dbReference type="Proteomes" id="UP000198870">
    <property type="component" value="Unassembled WGS sequence"/>
</dbReference>
<evidence type="ECO:0000256" key="1">
    <source>
        <dbReference type="ARBA" id="ARBA00022729"/>
    </source>
</evidence>
<dbReference type="RefSeq" id="WP_092215664.1">
    <property type="nucleotide sequence ID" value="NZ_FMUX01000033.1"/>
</dbReference>
<dbReference type="SUPFAM" id="SSF89392">
    <property type="entry name" value="Prokaryotic lipoproteins and lipoprotein localization factors"/>
    <property type="match status" value="1"/>
</dbReference>
<keyword evidence="3" id="KW-0449">Lipoprotein</keyword>
<evidence type="ECO:0000256" key="2">
    <source>
        <dbReference type="SAM" id="SignalP"/>
    </source>
</evidence>
<reference evidence="3 4" key="1">
    <citation type="submission" date="2016-10" db="EMBL/GenBank/DDBJ databases">
        <authorList>
            <person name="de Groot N.N."/>
        </authorList>
    </citation>
    <scope>NUCLEOTIDE SEQUENCE [LARGE SCALE GENOMIC DNA]</scope>
    <source>
        <strain evidence="3 4">AA1</strain>
    </source>
</reference>
<proteinExistence type="predicted"/>
<feature type="signal peptide" evidence="2">
    <location>
        <begin position="1"/>
        <end position="19"/>
    </location>
</feature>
<dbReference type="EMBL" id="FMUX01000033">
    <property type="protein sequence ID" value="SCY88772.1"/>
    <property type="molecule type" value="Genomic_DNA"/>
</dbReference>
<keyword evidence="1 2" id="KW-0732">Signal</keyword>
<organism evidence="3 4">
    <name type="scientific">Desulfoluna spongiiphila</name>
    <dbReference type="NCBI Taxonomy" id="419481"/>
    <lineage>
        <taxon>Bacteria</taxon>
        <taxon>Pseudomonadati</taxon>
        <taxon>Thermodesulfobacteriota</taxon>
        <taxon>Desulfobacteria</taxon>
        <taxon>Desulfobacterales</taxon>
        <taxon>Desulfolunaceae</taxon>
        <taxon>Desulfoluna</taxon>
    </lineage>
</organism>
<protein>
    <submittedName>
        <fullName evidence="3">Outer membrane lipoprotein carrier protein</fullName>
    </submittedName>
</protein>
<dbReference type="PANTHER" id="PTHR35869">
    <property type="entry name" value="OUTER-MEMBRANE LIPOPROTEIN CARRIER PROTEIN"/>
    <property type="match status" value="1"/>
</dbReference>
<keyword evidence="4" id="KW-1185">Reference proteome</keyword>
<feature type="chain" id="PRO_5011700634" evidence="2">
    <location>
        <begin position="20"/>
        <end position="216"/>
    </location>
</feature>
<dbReference type="InterPro" id="IPR029046">
    <property type="entry name" value="LolA/LolB/LppX"/>
</dbReference>
<dbReference type="STRING" id="419481.SAMN05216233_1334"/>
<dbReference type="CDD" id="cd16325">
    <property type="entry name" value="LolA"/>
    <property type="match status" value="1"/>
</dbReference>
<dbReference type="Gene3D" id="2.50.20.10">
    <property type="entry name" value="Lipoprotein localisation LolA/LolB/LppX"/>
    <property type="match status" value="1"/>
</dbReference>
<evidence type="ECO:0000313" key="3">
    <source>
        <dbReference type="EMBL" id="SCY88772.1"/>
    </source>
</evidence>
<name>A0A1G5JK57_9BACT</name>
<dbReference type="Pfam" id="PF03548">
    <property type="entry name" value="LolA"/>
    <property type="match status" value="1"/>
</dbReference>
<dbReference type="AlphaFoldDB" id="A0A1G5JK57"/>
<accession>A0A1G5JK57</accession>
<gene>
    <name evidence="3" type="ORF">SAMN05216233_1334</name>
</gene>
<dbReference type="InterPro" id="IPR004564">
    <property type="entry name" value="OM_lipoprot_carrier_LolA-like"/>
</dbReference>
<dbReference type="OrthoDB" id="9785727at2"/>
<dbReference type="PANTHER" id="PTHR35869:SF1">
    <property type="entry name" value="OUTER-MEMBRANE LIPOPROTEIN CARRIER PROTEIN"/>
    <property type="match status" value="1"/>
</dbReference>
<evidence type="ECO:0000313" key="4">
    <source>
        <dbReference type="Proteomes" id="UP000198870"/>
    </source>
</evidence>